<feature type="transmembrane region" description="Helical" evidence="1">
    <location>
        <begin position="31"/>
        <end position="47"/>
    </location>
</feature>
<feature type="transmembrane region" description="Helical" evidence="1">
    <location>
        <begin position="59"/>
        <end position="79"/>
    </location>
</feature>
<dbReference type="RefSeq" id="WP_013505885.1">
    <property type="nucleotide sequence ID" value="NC_014836.1"/>
</dbReference>
<dbReference type="InterPro" id="IPR009707">
    <property type="entry name" value="GlpM/YdgC"/>
</dbReference>
<dbReference type="HOGENOM" id="CLU_140962_0_0_0"/>
<accession>E6W528</accession>
<keyword evidence="3" id="KW-1185">Reference proteome</keyword>
<keyword evidence="1" id="KW-0472">Membrane</keyword>
<dbReference type="Proteomes" id="UP000002572">
    <property type="component" value="Chromosome"/>
</dbReference>
<dbReference type="EMBL" id="CP002432">
    <property type="protein sequence ID" value="ADU66004.1"/>
    <property type="molecule type" value="Genomic_DNA"/>
</dbReference>
<dbReference type="STRING" id="653733.Selin_1269"/>
<dbReference type="AlphaFoldDB" id="E6W528"/>
<protein>
    <submittedName>
        <fullName evidence="2">GlpM family protein</fullName>
    </submittedName>
</protein>
<keyword evidence="1" id="KW-0812">Transmembrane</keyword>
<evidence type="ECO:0000313" key="2">
    <source>
        <dbReference type="EMBL" id="ADU66004.1"/>
    </source>
</evidence>
<dbReference type="Pfam" id="PF06942">
    <property type="entry name" value="GlpM"/>
    <property type="match status" value="1"/>
</dbReference>
<gene>
    <name evidence="2" type="ordered locus">Selin_1269</name>
</gene>
<name>E6W528_DESIS</name>
<dbReference type="InParanoid" id="E6W528"/>
<evidence type="ECO:0000256" key="1">
    <source>
        <dbReference type="SAM" id="Phobius"/>
    </source>
</evidence>
<dbReference type="KEGG" id="din:Selin_1269"/>
<dbReference type="FunCoup" id="E6W528">
    <property type="interactions" value="7"/>
</dbReference>
<organism evidence="2 3">
    <name type="scientific">Desulfurispirillum indicum (strain ATCC BAA-1389 / DSM 22839 / S5)</name>
    <dbReference type="NCBI Taxonomy" id="653733"/>
    <lineage>
        <taxon>Bacteria</taxon>
        <taxon>Pseudomonadati</taxon>
        <taxon>Chrysiogenota</taxon>
        <taxon>Chrysiogenia</taxon>
        <taxon>Chrysiogenales</taxon>
        <taxon>Chrysiogenaceae</taxon>
        <taxon>Desulfurispirillum</taxon>
    </lineage>
</organism>
<dbReference type="eggNOG" id="COG3136">
    <property type="taxonomic scope" value="Bacteria"/>
</dbReference>
<feature type="transmembrane region" description="Helical" evidence="1">
    <location>
        <begin position="85"/>
        <end position="107"/>
    </location>
</feature>
<dbReference type="OrthoDB" id="6053681at2"/>
<reference evidence="2 3" key="1">
    <citation type="submission" date="2010-12" db="EMBL/GenBank/DDBJ databases">
        <title>Complete sequence of Desulfurispirillum indicum S5.</title>
        <authorList>
            <consortium name="US DOE Joint Genome Institute"/>
            <person name="Lucas S."/>
            <person name="Copeland A."/>
            <person name="Lapidus A."/>
            <person name="Cheng J.-F."/>
            <person name="Goodwin L."/>
            <person name="Pitluck S."/>
            <person name="Chertkov O."/>
            <person name="Held B."/>
            <person name="Detter J.C."/>
            <person name="Han C."/>
            <person name="Tapia R."/>
            <person name="Land M."/>
            <person name="Hauser L."/>
            <person name="Kyrpides N."/>
            <person name="Ivanova N."/>
            <person name="Mikhailova N."/>
            <person name="Haggblom M."/>
            <person name="Rauschenbach I."/>
            <person name="Bini E."/>
            <person name="Woyke T."/>
        </authorList>
    </citation>
    <scope>NUCLEOTIDE SEQUENCE [LARGE SCALE GENOMIC DNA]</scope>
    <source>
        <strain evidence="3">ATCC BAA-1389 / DSM 22839 / S5</strain>
    </source>
</reference>
<sequence>MSLAIKVALGAVAVLLIALLSKTRNYAIAGLVPLFPTFALIAHFIIGTERSVADLKTTIIFGAWSMVPYSIYLLSLYLFADRMRLGMALGSAVACWAVSAWVLIILWTRYSS</sequence>
<keyword evidence="1" id="KW-1133">Transmembrane helix</keyword>
<proteinExistence type="predicted"/>
<evidence type="ECO:0000313" key="3">
    <source>
        <dbReference type="Proteomes" id="UP000002572"/>
    </source>
</evidence>